<gene>
    <name evidence="2" type="ORF">ENO08_00740</name>
</gene>
<dbReference type="Gene3D" id="3.30.2090.10">
    <property type="entry name" value="Multidrug efflux transporter AcrB TolC docking domain, DN and DC subdomains"/>
    <property type="match status" value="2"/>
</dbReference>
<keyword evidence="1" id="KW-0472">Membrane</keyword>
<proteinExistence type="predicted"/>
<feature type="transmembrane region" description="Helical" evidence="1">
    <location>
        <begin position="331"/>
        <end position="350"/>
    </location>
</feature>
<dbReference type="InterPro" id="IPR001036">
    <property type="entry name" value="Acrflvin-R"/>
</dbReference>
<dbReference type="Gene3D" id="3.30.70.1320">
    <property type="entry name" value="Multidrug efflux transporter AcrB pore domain like"/>
    <property type="match status" value="1"/>
</dbReference>
<feature type="transmembrane region" description="Helical" evidence="1">
    <location>
        <begin position="461"/>
        <end position="483"/>
    </location>
</feature>
<feature type="transmembrane region" description="Helical" evidence="1">
    <location>
        <begin position="383"/>
        <end position="407"/>
    </location>
</feature>
<keyword evidence="1" id="KW-1133">Transmembrane helix</keyword>
<accession>A0A7V2ATI3</accession>
<comment type="caution">
    <text evidence="2">The sequence shown here is derived from an EMBL/GenBank/DDBJ whole genome shotgun (WGS) entry which is preliminary data.</text>
</comment>
<dbReference type="PRINTS" id="PR00702">
    <property type="entry name" value="ACRIFLAVINRP"/>
</dbReference>
<feature type="transmembrane region" description="Helical" evidence="1">
    <location>
        <begin position="428"/>
        <end position="449"/>
    </location>
</feature>
<reference evidence="2" key="1">
    <citation type="journal article" date="2020" name="mSystems">
        <title>Genome- and Community-Level Interaction Insights into Carbon Utilization and Element Cycling Functions of Hydrothermarchaeota in Hydrothermal Sediment.</title>
        <authorList>
            <person name="Zhou Z."/>
            <person name="Liu Y."/>
            <person name="Xu W."/>
            <person name="Pan J."/>
            <person name="Luo Z.H."/>
            <person name="Li M."/>
        </authorList>
    </citation>
    <scope>NUCLEOTIDE SEQUENCE [LARGE SCALE GENOMIC DNA]</scope>
    <source>
        <strain evidence="2">SpSt-1233</strain>
    </source>
</reference>
<dbReference type="InterPro" id="IPR027463">
    <property type="entry name" value="AcrB_DN_DC_subdom"/>
</dbReference>
<feature type="transmembrane region" description="Helical" evidence="1">
    <location>
        <begin position="863"/>
        <end position="882"/>
    </location>
</feature>
<feature type="transmembrane region" description="Helical" evidence="1">
    <location>
        <begin position="533"/>
        <end position="552"/>
    </location>
</feature>
<dbReference type="Gene3D" id="3.30.70.1440">
    <property type="entry name" value="Multidrug efflux transporter AcrB pore domain"/>
    <property type="match status" value="1"/>
</dbReference>
<evidence type="ECO:0000313" key="2">
    <source>
        <dbReference type="EMBL" id="HER42970.1"/>
    </source>
</evidence>
<dbReference type="EMBL" id="DSEC01000055">
    <property type="protein sequence ID" value="HER42970.1"/>
    <property type="molecule type" value="Genomic_DNA"/>
</dbReference>
<dbReference type="Gene3D" id="3.30.70.1430">
    <property type="entry name" value="Multidrug efflux transporter AcrB pore domain"/>
    <property type="match status" value="2"/>
</dbReference>
<protein>
    <submittedName>
        <fullName evidence="2">Efflux RND transporter permease subunit</fullName>
    </submittedName>
</protein>
<feature type="transmembrane region" description="Helical" evidence="1">
    <location>
        <begin position="889"/>
        <end position="909"/>
    </location>
</feature>
<dbReference type="GO" id="GO:0042910">
    <property type="term" value="F:xenobiotic transmembrane transporter activity"/>
    <property type="evidence" value="ECO:0007669"/>
    <property type="project" value="TreeGrafter"/>
</dbReference>
<dbReference type="PANTHER" id="PTHR32063:SF0">
    <property type="entry name" value="SWARMING MOTILITY PROTEIN SWRC"/>
    <property type="match status" value="1"/>
</dbReference>
<dbReference type="Gene3D" id="1.20.1640.10">
    <property type="entry name" value="Multidrug efflux transporter AcrB transmembrane domain"/>
    <property type="match status" value="2"/>
</dbReference>
<dbReference type="PANTHER" id="PTHR32063">
    <property type="match status" value="1"/>
</dbReference>
<organism evidence="2">
    <name type="scientific">Eiseniibacteriota bacterium</name>
    <dbReference type="NCBI Taxonomy" id="2212470"/>
    <lineage>
        <taxon>Bacteria</taxon>
        <taxon>Candidatus Eiseniibacteriota</taxon>
    </lineage>
</organism>
<feature type="transmembrane region" description="Helical" evidence="1">
    <location>
        <begin position="12"/>
        <end position="32"/>
    </location>
</feature>
<dbReference type="SUPFAM" id="SSF82866">
    <property type="entry name" value="Multidrug efflux transporter AcrB transmembrane domain"/>
    <property type="match status" value="2"/>
</dbReference>
<keyword evidence="1" id="KW-0812">Transmembrane</keyword>
<dbReference type="AlphaFoldDB" id="A0A7V2ATI3"/>
<feature type="transmembrane region" description="Helical" evidence="1">
    <location>
        <begin position="965"/>
        <end position="984"/>
    </location>
</feature>
<feature type="transmembrane region" description="Helical" evidence="1">
    <location>
        <begin position="996"/>
        <end position="1019"/>
    </location>
</feature>
<feature type="transmembrane region" description="Helical" evidence="1">
    <location>
        <begin position="357"/>
        <end position="377"/>
    </location>
</feature>
<evidence type="ECO:0000256" key="1">
    <source>
        <dbReference type="SAM" id="Phobius"/>
    </source>
</evidence>
<feature type="transmembrane region" description="Helical" evidence="1">
    <location>
        <begin position="915"/>
        <end position="936"/>
    </location>
</feature>
<dbReference type="SUPFAM" id="SSF82714">
    <property type="entry name" value="Multidrug efflux transporter AcrB TolC docking domain, DN and DC subdomains"/>
    <property type="match status" value="2"/>
</dbReference>
<name>A0A7V2ATI3_UNCEI</name>
<sequence>MNISSGPVNRPVLTTIIFLVVIALGLVSYSRLSIDLMPEITFPTISVVTEYANVGPQEIEESISRPIEEALAAVQGVEEITSTSTEGSSRVRVAFAWGTDLDVAANDIRDRIDRVMGRLPEDVERPMIRKFDLSAFPVMYLGVSSSLNPLDLRQIVEDQVKYRLERVPGVAAIDIRGGLNREIHVELYSDKLKALGISNDAILAALGSENRNVPAGLYDKGNLEILVRTQGEYSSLEEIRNTVIAMRDGSPVQIRDVADVVDSWEEIRQIVRIDGHSGLRISVSKQSGANTVDVAREVWAEIDRINRDIPQLKLIAIIDTSQYIKQSISNMGLAVLIGGILAIMILFLFLRNVSSTLIIATAIPISVVATFGLMYFGGFTLNIITFGGLALGIGMLVDNAIVVLENIYRHREAGESPIGSALAGTSEVWSAILASTLTTLAVFIPVVFIRGMSGIMFQQMAYVVSFSLLCSLIVALTLIPMLASRFLRFQPSEHYRNESRLHQVYAWSEGVFRSIEKSYSGLLENALGHRRTVMILAGALLAVSLILIRFIGVELMPATDEGEVRISLEMAVGTRLEVIDRATVEVERIISENVPEAVSVMSYVGGGGWRSSGGHTAEIRISLVPKRERKRSSEQIANDLRPVLSGIPGLTFRTRAGQGLFILRMGAQSESSIDLEVRGYDLETAHQLAQRINETIKSIPSITDTRISREEGSPEQIIRIDRKKAADLSLGVSRIGDALETAVGGKRATFFREGGKQYPIIVRLSEEDRGDLDELLDLTVVNERGEPVVLRNVVETVRAEGPVRIERKDQERIISIEVNYTGEDMGTVIREIREKLQLMPVPKNFAILFGGDYEEQQKAFRELLVGLVLAIFLVYMVMAGQFESFRDPFVVLFSVPMAIIGVVLTMLLTGTIFSMQAYIGCIIMTGIVVNNAILLVHTTNQLRREKGMELRAAVLQAGSHRLRPILMTTMTTVLGLMPLALGLGEGGEAQAPLARVVIGGLLSSALITLVLIPVVYTLFESRRTWKKDARPAP</sequence>
<dbReference type="SUPFAM" id="SSF82693">
    <property type="entry name" value="Multidrug efflux transporter AcrB pore domain, PN1, PN2, PC1 and PC2 subdomains"/>
    <property type="match status" value="3"/>
</dbReference>
<dbReference type="GO" id="GO:0005886">
    <property type="term" value="C:plasma membrane"/>
    <property type="evidence" value="ECO:0007669"/>
    <property type="project" value="TreeGrafter"/>
</dbReference>
<dbReference type="Proteomes" id="UP000886069">
    <property type="component" value="Unassembled WGS sequence"/>
</dbReference>
<dbReference type="Pfam" id="PF00873">
    <property type="entry name" value="ACR_tran"/>
    <property type="match status" value="1"/>
</dbReference>